<dbReference type="RefSeq" id="WP_002665050.1">
    <property type="nucleotide sequence ID" value="NZ_UFTJ01000003.1"/>
</dbReference>
<gene>
    <name evidence="2" type="ORF">NCTC11661_01627</name>
</gene>
<evidence type="ECO:0000256" key="1">
    <source>
        <dbReference type="SAM" id="Phobius"/>
    </source>
</evidence>
<sequence length="277" mass="32128">MLRLLQIEMLKNLSYKPFRILTALYFIALGFVLFIGLVDFEIQDFFKLDLKEQGIYDFPQIWNFVTYIVGFFKIFLGMIIIFSVTQEFSNRMYKQNVIDGLSKKEFIVSKVLTIGVFTFISAVLVGVVAFILGLSYSQEKNSALIFKEIFFIGNYALEMLGFFSMLLFLSVLLRKSIFVLLTLFFYWLMEGILGLVEKFFFGVGMAKTVETPFLVTNLLPLNTFEQLIPSPITRLKMASILGEPQPIEYPYMAMILTIVWIVLFIMASYWILKKRDV</sequence>
<protein>
    <submittedName>
        <fullName evidence="2">Uncharacterized protein conserved in bacteria</fullName>
    </submittedName>
</protein>
<dbReference type="GO" id="GO:0005886">
    <property type="term" value="C:plasma membrane"/>
    <property type="evidence" value="ECO:0007669"/>
    <property type="project" value="UniProtKB-SubCell"/>
</dbReference>
<dbReference type="AlphaFoldDB" id="A0A380ZUP6"/>
<dbReference type="PANTHER" id="PTHR37305">
    <property type="entry name" value="INTEGRAL MEMBRANE PROTEIN-RELATED"/>
    <property type="match status" value="1"/>
</dbReference>
<keyword evidence="1" id="KW-0812">Transmembrane</keyword>
<dbReference type="GO" id="GO:0140359">
    <property type="term" value="F:ABC-type transporter activity"/>
    <property type="evidence" value="ECO:0007669"/>
    <property type="project" value="InterPro"/>
</dbReference>
<feature type="transmembrane region" description="Helical" evidence="1">
    <location>
        <begin position="251"/>
        <end position="272"/>
    </location>
</feature>
<dbReference type="EMBL" id="UFTJ01000003">
    <property type="protein sequence ID" value="SUV52488.1"/>
    <property type="molecule type" value="Genomic_DNA"/>
</dbReference>
<accession>A0A380ZUP6</accession>
<feature type="transmembrane region" description="Helical" evidence="1">
    <location>
        <begin position="111"/>
        <end position="137"/>
    </location>
</feature>
<dbReference type="PANTHER" id="PTHR37305:SF1">
    <property type="entry name" value="MEMBRANE PROTEIN"/>
    <property type="match status" value="1"/>
</dbReference>
<reference evidence="2 3" key="1">
    <citation type="submission" date="2018-06" db="EMBL/GenBank/DDBJ databases">
        <authorList>
            <consortium name="Pathogen Informatics"/>
            <person name="Doyle S."/>
        </authorList>
    </citation>
    <scope>NUCLEOTIDE SEQUENCE [LARGE SCALE GENOMIC DNA]</scope>
    <source>
        <strain evidence="2 3">NCTC11661</strain>
    </source>
</reference>
<keyword evidence="1" id="KW-0472">Membrane</keyword>
<evidence type="ECO:0000313" key="2">
    <source>
        <dbReference type="EMBL" id="SUV52488.1"/>
    </source>
</evidence>
<feature type="transmembrane region" description="Helical" evidence="1">
    <location>
        <begin position="20"/>
        <end position="40"/>
    </location>
</feature>
<keyword evidence="1" id="KW-1133">Transmembrane helix</keyword>
<proteinExistence type="predicted"/>
<dbReference type="Proteomes" id="UP000255515">
    <property type="component" value="Unassembled WGS sequence"/>
</dbReference>
<organism evidence="2 3">
    <name type="scientific">Bergeyella zoohelcum</name>
    <dbReference type="NCBI Taxonomy" id="1015"/>
    <lineage>
        <taxon>Bacteria</taxon>
        <taxon>Pseudomonadati</taxon>
        <taxon>Bacteroidota</taxon>
        <taxon>Flavobacteriia</taxon>
        <taxon>Flavobacteriales</taxon>
        <taxon>Weeksellaceae</taxon>
        <taxon>Bergeyella</taxon>
    </lineage>
</organism>
<name>A0A380ZUP6_9FLAO</name>
<feature type="transmembrane region" description="Helical" evidence="1">
    <location>
        <begin position="60"/>
        <end position="84"/>
    </location>
</feature>
<evidence type="ECO:0000313" key="3">
    <source>
        <dbReference type="Proteomes" id="UP000255515"/>
    </source>
</evidence>
<feature type="transmembrane region" description="Helical" evidence="1">
    <location>
        <begin position="149"/>
        <end position="169"/>
    </location>
</feature>
<feature type="transmembrane region" description="Helical" evidence="1">
    <location>
        <begin position="176"/>
        <end position="196"/>
    </location>
</feature>